<protein>
    <submittedName>
        <fullName evidence="4">Uncharacterized protein</fullName>
    </submittedName>
</protein>
<evidence type="ECO:0000256" key="1">
    <source>
        <dbReference type="SAM" id="MobiDB-lite"/>
    </source>
</evidence>
<keyword evidence="5" id="KW-1185">Reference proteome</keyword>
<gene>
    <name evidence="4" type="ORF">LPJ64_005922</name>
</gene>
<reference evidence="4" key="1">
    <citation type="submission" date="2022-07" db="EMBL/GenBank/DDBJ databases">
        <title>Phylogenomic reconstructions and comparative analyses of Kickxellomycotina fungi.</title>
        <authorList>
            <person name="Reynolds N.K."/>
            <person name="Stajich J.E."/>
            <person name="Barry K."/>
            <person name="Grigoriev I.V."/>
            <person name="Crous P."/>
            <person name="Smith M.E."/>
        </authorList>
    </citation>
    <scope>NUCLEOTIDE SEQUENCE</scope>
    <source>
        <strain evidence="4">NBRC 105413</strain>
    </source>
</reference>
<evidence type="ECO:0000313" key="5">
    <source>
        <dbReference type="Proteomes" id="UP001145021"/>
    </source>
</evidence>
<accession>A0A9W7XFJ3</accession>
<feature type="compositionally biased region" description="Basic and acidic residues" evidence="1">
    <location>
        <begin position="120"/>
        <end position="130"/>
    </location>
</feature>
<keyword evidence="3" id="KW-0732">Signal</keyword>
<keyword evidence="2" id="KW-0472">Membrane</keyword>
<feature type="chain" id="PRO_5040924574" evidence="3">
    <location>
        <begin position="18"/>
        <end position="161"/>
    </location>
</feature>
<comment type="caution">
    <text evidence="4">The sequence shown here is derived from an EMBL/GenBank/DDBJ whole genome shotgun (WGS) entry which is preliminary data.</text>
</comment>
<keyword evidence="2" id="KW-0812">Transmembrane</keyword>
<feature type="signal peptide" evidence="3">
    <location>
        <begin position="1"/>
        <end position="17"/>
    </location>
</feature>
<evidence type="ECO:0000313" key="4">
    <source>
        <dbReference type="EMBL" id="KAJ1642207.1"/>
    </source>
</evidence>
<feature type="compositionally biased region" description="Low complexity" evidence="1">
    <location>
        <begin position="103"/>
        <end position="119"/>
    </location>
</feature>
<name>A0A9W7XFJ3_9FUNG</name>
<evidence type="ECO:0000256" key="2">
    <source>
        <dbReference type="SAM" id="Phobius"/>
    </source>
</evidence>
<dbReference type="AlphaFoldDB" id="A0A9W7XFJ3"/>
<feature type="transmembrane region" description="Helical" evidence="2">
    <location>
        <begin position="138"/>
        <end position="160"/>
    </location>
</feature>
<sequence>MKPSIVFLLALVAFCSGQDDDLLKYSPAYTGSSYENALRSKWVSVYYQVNNNINLVDKKANPEQYSSVTWLYGTTQLPPAYEATWGPGYQARAKEAFEKTASTKHSQTSSKTSSEASSETDSHSESETDSKTSSASKAFYSLSTVTLGVFGTVVAAVSSFL</sequence>
<keyword evidence="2" id="KW-1133">Transmembrane helix</keyword>
<organism evidence="4 5">
    <name type="scientific">Coemansia asiatica</name>
    <dbReference type="NCBI Taxonomy" id="1052880"/>
    <lineage>
        <taxon>Eukaryota</taxon>
        <taxon>Fungi</taxon>
        <taxon>Fungi incertae sedis</taxon>
        <taxon>Zoopagomycota</taxon>
        <taxon>Kickxellomycotina</taxon>
        <taxon>Kickxellomycetes</taxon>
        <taxon>Kickxellales</taxon>
        <taxon>Kickxellaceae</taxon>
        <taxon>Coemansia</taxon>
    </lineage>
</organism>
<proteinExistence type="predicted"/>
<feature type="region of interest" description="Disordered" evidence="1">
    <location>
        <begin position="96"/>
        <end position="133"/>
    </location>
</feature>
<evidence type="ECO:0000256" key="3">
    <source>
        <dbReference type="SAM" id="SignalP"/>
    </source>
</evidence>
<dbReference type="EMBL" id="JANBOH010000450">
    <property type="protein sequence ID" value="KAJ1642207.1"/>
    <property type="molecule type" value="Genomic_DNA"/>
</dbReference>
<dbReference type="Proteomes" id="UP001145021">
    <property type="component" value="Unassembled WGS sequence"/>
</dbReference>